<keyword evidence="4" id="KW-1185">Reference proteome</keyword>
<feature type="modified residue" description="4-aspartylphosphate" evidence="1">
    <location>
        <position position="58"/>
    </location>
</feature>
<name>A0A2S7WWP5_9FLAO</name>
<dbReference type="InterPro" id="IPR052893">
    <property type="entry name" value="TCS_response_regulator"/>
</dbReference>
<dbReference type="InterPro" id="IPR011006">
    <property type="entry name" value="CheY-like_superfamily"/>
</dbReference>
<evidence type="ECO:0000313" key="3">
    <source>
        <dbReference type="EMBL" id="PQJ82020.1"/>
    </source>
</evidence>
<feature type="domain" description="Response regulatory" evidence="2">
    <location>
        <begin position="7"/>
        <end position="125"/>
    </location>
</feature>
<dbReference type="PANTHER" id="PTHR44520:SF2">
    <property type="entry name" value="RESPONSE REGULATOR RCP1"/>
    <property type="match status" value="1"/>
</dbReference>
<organism evidence="3 4">
    <name type="scientific">Polaribacter glomeratus</name>
    <dbReference type="NCBI Taxonomy" id="102"/>
    <lineage>
        <taxon>Bacteria</taxon>
        <taxon>Pseudomonadati</taxon>
        <taxon>Bacteroidota</taxon>
        <taxon>Flavobacteriia</taxon>
        <taxon>Flavobacteriales</taxon>
        <taxon>Flavobacteriaceae</taxon>
    </lineage>
</organism>
<dbReference type="SMART" id="SM00448">
    <property type="entry name" value="REC"/>
    <property type="match status" value="1"/>
</dbReference>
<dbReference type="RefSeq" id="WP_105020591.1">
    <property type="nucleotide sequence ID" value="NZ_MSCM01000001.1"/>
</dbReference>
<dbReference type="OrthoDB" id="7631574at2"/>
<gene>
    <name evidence="3" type="ORF">BTO16_05280</name>
</gene>
<evidence type="ECO:0000256" key="1">
    <source>
        <dbReference type="PROSITE-ProRule" id="PRU00169"/>
    </source>
</evidence>
<sequence>MLQKKLKILLIENNKIEIIKFKRAISSDFSDFTIFVANNGSEAVSLLENSFPDIILLDLNMPETNGIEFLKMVKNNSNLNHIPIVVLTTSSNIKDIQECYKLGVASYVLKSLKYEDYKLEVNAIIKYWSLNEFIEK</sequence>
<dbReference type="GO" id="GO:0000160">
    <property type="term" value="P:phosphorelay signal transduction system"/>
    <property type="evidence" value="ECO:0007669"/>
    <property type="project" value="InterPro"/>
</dbReference>
<protein>
    <submittedName>
        <fullName evidence="3">Response regulator</fullName>
    </submittedName>
</protein>
<comment type="caution">
    <text evidence="3">The sequence shown here is derived from an EMBL/GenBank/DDBJ whole genome shotgun (WGS) entry which is preliminary data.</text>
</comment>
<reference evidence="3 4" key="1">
    <citation type="submission" date="2016-12" db="EMBL/GenBank/DDBJ databases">
        <title>Trade-off between light-utilization and light-protection in marine flavobacteria.</title>
        <authorList>
            <person name="Kumagai Y."/>
            <person name="Yoshizawa S."/>
            <person name="Kogure K."/>
            <person name="Iwasaki W."/>
        </authorList>
    </citation>
    <scope>NUCLEOTIDE SEQUENCE [LARGE SCALE GENOMIC DNA]</scope>
    <source>
        <strain evidence="3 4">ATCC 43844</strain>
    </source>
</reference>
<keyword evidence="1" id="KW-0597">Phosphoprotein</keyword>
<dbReference type="SUPFAM" id="SSF52172">
    <property type="entry name" value="CheY-like"/>
    <property type="match status" value="1"/>
</dbReference>
<dbReference type="Gene3D" id="3.40.50.2300">
    <property type="match status" value="1"/>
</dbReference>
<dbReference type="InterPro" id="IPR001789">
    <property type="entry name" value="Sig_transdc_resp-reg_receiver"/>
</dbReference>
<proteinExistence type="predicted"/>
<dbReference type="EMBL" id="MSCM01000001">
    <property type="protein sequence ID" value="PQJ82020.1"/>
    <property type="molecule type" value="Genomic_DNA"/>
</dbReference>
<dbReference type="Pfam" id="PF00072">
    <property type="entry name" value="Response_reg"/>
    <property type="match status" value="1"/>
</dbReference>
<evidence type="ECO:0000259" key="2">
    <source>
        <dbReference type="PROSITE" id="PS50110"/>
    </source>
</evidence>
<dbReference type="Proteomes" id="UP000239068">
    <property type="component" value="Unassembled WGS sequence"/>
</dbReference>
<accession>A0A2S7WWP5</accession>
<dbReference type="PROSITE" id="PS50110">
    <property type="entry name" value="RESPONSE_REGULATORY"/>
    <property type="match status" value="1"/>
</dbReference>
<dbReference type="AlphaFoldDB" id="A0A2S7WWP5"/>
<evidence type="ECO:0000313" key="4">
    <source>
        <dbReference type="Proteomes" id="UP000239068"/>
    </source>
</evidence>
<dbReference type="PANTHER" id="PTHR44520">
    <property type="entry name" value="RESPONSE REGULATOR RCP1-RELATED"/>
    <property type="match status" value="1"/>
</dbReference>
<dbReference type="CDD" id="cd17557">
    <property type="entry name" value="REC_Rcp-like"/>
    <property type="match status" value="1"/>
</dbReference>